<dbReference type="RefSeq" id="WP_121918340.1">
    <property type="nucleotide sequence ID" value="NZ_REFV01000016.1"/>
</dbReference>
<name>A0A3M0FVK8_9FLAO</name>
<dbReference type="Proteomes" id="UP000281985">
    <property type="component" value="Unassembled WGS sequence"/>
</dbReference>
<comment type="caution">
    <text evidence="2">The sequence shown here is derived from an EMBL/GenBank/DDBJ whole genome shotgun (WGS) entry which is preliminary data.</text>
</comment>
<evidence type="ECO:0000313" key="2">
    <source>
        <dbReference type="EMBL" id="RMB56528.1"/>
    </source>
</evidence>
<evidence type="ECO:0000313" key="3">
    <source>
        <dbReference type="Proteomes" id="UP000281985"/>
    </source>
</evidence>
<reference evidence="2 3" key="1">
    <citation type="submission" date="2018-10" db="EMBL/GenBank/DDBJ databases">
        <title>Dokdonia luteus sp. nov., isolated from sea water.</title>
        <authorList>
            <person name="Zhou L.Y."/>
            <person name="Du Z.J."/>
        </authorList>
    </citation>
    <scope>NUCLEOTIDE SEQUENCE [LARGE SCALE GENOMIC DNA]</scope>
    <source>
        <strain evidence="2 3">SH27</strain>
    </source>
</reference>
<gene>
    <name evidence="2" type="ORF">EAX61_14055</name>
</gene>
<keyword evidence="3" id="KW-1185">Reference proteome</keyword>
<evidence type="ECO:0000256" key="1">
    <source>
        <dbReference type="SAM" id="MobiDB-lite"/>
    </source>
</evidence>
<organism evidence="2 3">
    <name type="scientific">Dokdonia sinensis</name>
    <dbReference type="NCBI Taxonomy" id="2479847"/>
    <lineage>
        <taxon>Bacteria</taxon>
        <taxon>Pseudomonadati</taxon>
        <taxon>Bacteroidota</taxon>
        <taxon>Flavobacteriia</taxon>
        <taxon>Flavobacteriales</taxon>
        <taxon>Flavobacteriaceae</taxon>
        <taxon>Dokdonia</taxon>
    </lineage>
</organism>
<dbReference type="EMBL" id="REFV01000016">
    <property type="protein sequence ID" value="RMB56528.1"/>
    <property type="molecule type" value="Genomic_DNA"/>
</dbReference>
<feature type="compositionally biased region" description="Gly residues" evidence="1">
    <location>
        <begin position="134"/>
        <end position="171"/>
    </location>
</feature>
<feature type="region of interest" description="Disordered" evidence="1">
    <location>
        <begin position="124"/>
        <end position="183"/>
    </location>
</feature>
<protein>
    <submittedName>
        <fullName evidence="2">Uncharacterized protein</fullName>
    </submittedName>
</protein>
<sequence>MRFEIQSYNSDTRSVEPNLILGDTQMEEILESINSYDRKNYTFKLNTINGGVPGYISRYNLVVKETLRGTYSYITEYRFTTNWVQTQSGGVDWSTYTGELLYYTDIGQFVGTVEMADGQGFTSFLNDPCDDGGSSNGGGSNDDGGTSGDIGTGDSGNGDSGNGDFGNGDSGNTGTSGEDDGGPIGDSCEWYIYGDGECNCIPTTVVICPGDETDDQKTIEDILRNPACETPDDCNQQNDCEFGFDANCGCLPEEEEEIENEDVGMNVDIDEYLIAVEIEDNITSTNLDPCSNNILTQLKNLQQNDIANIIYRFGAPDLPYIWQILTGVPPINPNNAGETDWKRDEIGEPMDYNYVTHIQPAYAGQATKMSIARSILHELVHAHLISLVDDSVLTGSNEVTNFPLLWNALLTETYDDNPNQLQHEIIARKFIEPIEDALKEWDNSQESDQYYRDLAWGALFETSTFNYVFQNDLVAKNRIINTNMAEDTNSVQNGVTPKSNPC</sequence>
<dbReference type="OrthoDB" id="1450227at2"/>
<dbReference type="AlphaFoldDB" id="A0A3M0FVK8"/>
<accession>A0A3M0FVK8</accession>
<proteinExistence type="predicted"/>